<evidence type="ECO:0000313" key="2">
    <source>
        <dbReference type="Proteomes" id="UP000046395"/>
    </source>
</evidence>
<sequence>MEVGTRQGVCNNSPAESTSLKMDGARAPSLYLTALAMLLTVSRVLLCKRTTEGQGVPKWRRVPCEQQLHMGQSILRTRRKPRRSGVRAVLVARPARRTVRKGIRLKFRNRDTEMYTRGCGYRGLSGDGGGASSFVARLSGLQVRGTGARGNALDLGEQPSAVPERVFFSS</sequence>
<name>A0A5S6Q4I3_TRIMR</name>
<organism evidence="2 3">
    <name type="scientific">Trichuris muris</name>
    <name type="common">Mouse whipworm</name>
    <dbReference type="NCBI Taxonomy" id="70415"/>
    <lineage>
        <taxon>Eukaryota</taxon>
        <taxon>Metazoa</taxon>
        <taxon>Ecdysozoa</taxon>
        <taxon>Nematoda</taxon>
        <taxon>Enoplea</taxon>
        <taxon>Dorylaimia</taxon>
        <taxon>Trichinellida</taxon>
        <taxon>Trichuridae</taxon>
        <taxon>Trichuris</taxon>
    </lineage>
</organism>
<evidence type="ECO:0000256" key="1">
    <source>
        <dbReference type="SAM" id="MobiDB-lite"/>
    </source>
</evidence>
<evidence type="ECO:0000313" key="3">
    <source>
        <dbReference type="WBParaSite" id="TMUE_0000002145.1"/>
    </source>
</evidence>
<feature type="region of interest" description="Disordered" evidence="1">
    <location>
        <begin position="1"/>
        <end position="20"/>
    </location>
</feature>
<accession>A0A5S6Q4I3</accession>
<dbReference type="Proteomes" id="UP000046395">
    <property type="component" value="Unassembled WGS sequence"/>
</dbReference>
<dbReference type="AlphaFoldDB" id="A0A5S6Q4I3"/>
<protein>
    <submittedName>
        <fullName evidence="3">Uncharacterized protein</fullName>
    </submittedName>
</protein>
<feature type="compositionally biased region" description="Polar residues" evidence="1">
    <location>
        <begin position="8"/>
        <end position="20"/>
    </location>
</feature>
<keyword evidence="2" id="KW-1185">Reference proteome</keyword>
<reference evidence="3" key="1">
    <citation type="submission" date="2019-12" db="UniProtKB">
        <authorList>
            <consortium name="WormBaseParasite"/>
        </authorList>
    </citation>
    <scope>IDENTIFICATION</scope>
</reference>
<proteinExistence type="predicted"/>
<dbReference type="WBParaSite" id="TMUE_0000002145.1">
    <property type="protein sequence ID" value="TMUE_0000002145.1"/>
    <property type="gene ID" value="WBGene00298000"/>
</dbReference>